<dbReference type="Gene3D" id="3.40.50.720">
    <property type="entry name" value="NAD(P)-binding Rossmann-like Domain"/>
    <property type="match status" value="1"/>
</dbReference>
<dbReference type="InterPro" id="IPR002347">
    <property type="entry name" value="SDR_fam"/>
</dbReference>
<dbReference type="Pfam" id="PF13561">
    <property type="entry name" value="adh_short_C2"/>
    <property type="match status" value="1"/>
</dbReference>
<keyword evidence="2" id="KW-1185">Reference proteome</keyword>
<dbReference type="PRINTS" id="PR00081">
    <property type="entry name" value="GDHRDH"/>
</dbReference>
<reference evidence="1 2" key="1">
    <citation type="submission" date="2020-11" db="EMBL/GenBank/DDBJ databases">
        <title>Description of Pontivivens ytuae sp. nov. isolated from deep sea sediment of Mariana Trench.</title>
        <authorList>
            <person name="Wang Z."/>
            <person name="Sun Q.-L."/>
            <person name="Xu X.-D."/>
            <person name="Tang Y.-Z."/>
            <person name="Zhang J."/>
        </authorList>
    </citation>
    <scope>NUCLEOTIDE SEQUENCE [LARGE SCALE GENOMIC DNA]</scope>
    <source>
        <strain evidence="1 2">MT2928</strain>
    </source>
</reference>
<evidence type="ECO:0000313" key="2">
    <source>
        <dbReference type="Proteomes" id="UP000594800"/>
    </source>
</evidence>
<dbReference type="GO" id="GO:0016491">
    <property type="term" value="F:oxidoreductase activity"/>
    <property type="evidence" value="ECO:0007669"/>
    <property type="project" value="TreeGrafter"/>
</dbReference>
<dbReference type="AlphaFoldDB" id="A0A7S9LVM6"/>
<dbReference type="Proteomes" id="UP000594800">
    <property type="component" value="Chromosome"/>
</dbReference>
<dbReference type="SUPFAM" id="SSF51735">
    <property type="entry name" value="NAD(P)-binding Rossmann-fold domains"/>
    <property type="match status" value="1"/>
</dbReference>
<dbReference type="InterPro" id="IPR051468">
    <property type="entry name" value="Fungal_SecMetab_SDRs"/>
</dbReference>
<dbReference type="EMBL" id="CP064942">
    <property type="protein sequence ID" value="QPH56161.1"/>
    <property type="molecule type" value="Genomic_DNA"/>
</dbReference>
<evidence type="ECO:0000313" key="1">
    <source>
        <dbReference type="EMBL" id="QPH56161.1"/>
    </source>
</evidence>
<dbReference type="PANTHER" id="PTHR43544">
    <property type="entry name" value="SHORT-CHAIN DEHYDROGENASE/REDUCTASE"/>
    <property type="match status" value="1"/>
</dbReference>
<dbReference type="GO" id="GO:0005737">
    <property type="term" value="C:cytoplasm"/>
    <property type="evidence" value="ECO:0007669"/>
    <property type="project" value="TreeGrafter"/>
</dbReference>
<dbReference type="PANTHER" id="PTHR43544:SF12">
    <property type="entry name" value="NAD(P)-BINDING ROSSMANN-FOLD SUPERFAMILY PROTEIN"/>
    <property type="match status" value="1"/>
</dbReference>
<proteinExistence type="predicted"/>
<accession>A0A7S9LVM6</accession>
<name>A0A7S9LVM6_9RHOB</name>
<dbReference type="KEGG" id="poz:I0K15_08380"/>
<sequence>MTFEERYGGGRALVFGGSGGIGGALVDRLNRCMAVETLSRSHNGLDVTVEESVANWAGKLTPGYSVIFDATGALEIDGYAPEKSIAAIEPEGMAAQFALNALGPALLLKHFVPLLAEDGPVLFASLSARVGSIGDNKIGGWISYRAAKAALNQVMHTAAIEIGRKRKEAVVVALHPGTVESDLTRKYLARHKSVTPAEAAENLVTVMGRLTPEQTGGFFDWAGERVEW</sequence>
<dbReference type="InterPro" id="IPR036291">
    <property type="entry name" value="NAD(P)-bd_dom_sf"/>
</dbReference>
<protein>
    <submittedName>
        <fullName evidence="1">SDR family oxidoreductase</fullName>
    </submittedName>
</protein>
<gene>
    <name evidence="1" type="ORF">I0K15_08380</name>
</gene>
<organism evidence="1 2">
    <name type="scientific">Pontivivens ytuae</name>
    <dbReference type="NCBI Taxonomy" id="2789856"/>
    <lineage>
        <taxon>Bacteria</taxon>
        <taxon>Pseudomonadati</taxon>
        <taxon>Pseudomonadota</taxon>
        <taxon>Alphaproteobacteria</taxon>
        <taxon>Rhodobacterales</taxon>
        <taxon>Paracoccaceae</taxon>
        <taxon>Pontivivens</taxon>
    </lineage>
</organism>